<dbReference type="NCBIfam" id="TIGR02252">
    <property type="entry name" value="DREG-2"/>
    <property type="match status" value="1"/>
</dbReference>
<name>A0A1A9VBL8_GLOAU</name>
<protein>
    <recommendedName>
        <fullName evidence="3">Rhythmically expressed gene 2 protein</fullName>
    </recommendedName>
</protein>
<dbReference type="SFLD" id="SFLDG01129">
    <property type="entry name" value="C1.5:_HAD__Beta-PGM__Phosphata"/>
    <property type="match status" value="1"/>
</dbReference>
<dbReference type="InterPro" id="IPR006439">
    <property type="entry name" value="HAD-SF_hydro_IA"/>
</dbReference>
<proteinExistence type="predicted"/>
<dbReference type="PANTHER" id="PTHR46191:SF2">
    <property type="entry name" value="HALOACID DEHALOGENASE-LIKE HYDROLASE DOMAIN-CONTAINING PROTEIN 3"/>
    <property type="match status" value="1"/>
</dbReference>
<dbReference type="NCBIfam" id="TIGR01549">
    <property type="entry name" value="HAD-SF-IA-v1"/>
    <property type="match status" value="1"/>
</dbReference>
<dbReference type="PANTHER" id="PTHR46191">
    <property type="match status" value="1"/>
</dbReference>
<reference evidence="1" key="1">
    <citation type="submission" date="2020-05" db="UniProtKB">
        <authorList>
            <consortium name="EnsemblMetazoa"/>
        </authorList>
    </citation>
    <scope>IDENTIFICATION</scope>
    <source>
        <strain evidence="1">TTRI</strain>
    </source>
</reference>
<dbReference type="Gene3D" id="1.10.150.720">
    <property type="entry name" value="Haloacid dehalogenase-like hydrolase"/>
    <property type="match status" value="1"/>
</dbReference>
<dbReference type="InterPro" id="IPR011949">
    <property type="entry name" value="HAD-SF_hydro_IA_REG-2-like"/>
</dbReference>
<dbReference type="SUPFAM" id="SSF56784">
    <property type="entry name" value="HAD-like"/>
    <property type="match status" value="1"/>
</dbReference>
<dbReference type="STRING" id="7395.A0A1A9VBL8"/>
<dbReference type="Gene3D" id="3.40.50.1000">
    <property type="entry name" value="HAD superfamily/HAD-like"/>
    <property type="match status" value="1"/>
</dbReference>
<dbReference type="Pfam" id="PF00702">
    <property type="entry name" value="Hydrolase"/>
    <property type="match status" value="1"/>
</dbReference>
<dbReference type="Proteomes" id="UP000078200">
    <property type="component" value="Unassembled WGS sequence"/>
</dbReference>
<dbReference type="GO" id="GO:0005634">
    <property type="term" value="C:nucleus"/>
    <property type="evidence" value="ECO:0007669"/>
    <property type="project" value="TreeGrafter"/>
</dbReference>
<evidence type="ECO:0008006" key="3">
    <source>
        <dbReference type="Google" id="ProtNLM"/>
    </source>
</evidence>
<sequence length="253" mass="29399">MIGNSTFLRNLRKFRLVTFDITETLLRFRQAPAIQYAKTAAELGVTDIDQPLLEQCFKDEFKTMAKLYPNYGRYSQLSWYDWWAQLVERIFHCVKPNIDEKKLKQISGTLIRIYRTNECWIHIDGNKELLSRVRQANKHVGVISNSDPSLHKVLKEMEILDKFDFVLTSYEAGYQKPDSSIYDIPLEKYGVKADEALHIGNTYDLDYIGARNAGWSSLLVTRNKIDLERAQGTHAYPSLKDLLLALDTKEIQW</sequence>
<evidence type="ECO:0000313" key="2">
    <source>
        <dbReference type="Proteomes" id="UP000078200"/>
    </source>
</evidence>
<organism evidence="1 2">
    <name type="scientific">Glossina austeni</name>
    <name type="common">Savannah tsetse fly</name>
    <dbReference type="NCBI Taxonomy" id="7395"/>
    <lineage>
        <taxon>Eukaryota</taxon>
        <taxon>Metazoa</taxon>
        <taxon>Ecdysozoa</taxon>
        <taxon>Arthropoda</taxon>
        <taxon>Hexapoda</taxon>
        <taxon>Insecta</taxon>
        <taxon>Pterygota</taxon>
        <taxon>Neoptera</taxon>
        <taxon>Endopterygota</taxon>
        <taxon>Diptera</taxon>
        <taxon>Brachycera</taxon>
        <taxon>Muscomorpha</taxon>
        <taxon>Hippoboscoidea</taxon>
        <taxon>Glossinidae</taxon>
        <taxon>Glossina</taxon>
    </lineage>
</organism>
<dbReference type="PRINTS" id="PR00413">
    <property type="entry name" value="HADHALOGNASE"/>
</dbReference>
<dbReference type="EnsemblMetazoa" id="GAUT032021-RA">
    <property type="protein sequence ID" value="GAUT032021-PA"/>
    <property type="gene ID" value="GAUT032021"/>
</dbReference>
<dbReference type="VEuPathDB" id="VectorBase:GAUT032021"/>
<dbReference type="InterPro" id="IPR023214">
    <property type="entry name" value="HAD_sf"/>
</dbReference>
<dbReference type="AlphaFoldDB" id="A0A1A9VBL8"/>
<dbReference type="InterPro" id="IPR044924">
    <property type="entry name" value="HAD-SF_hydro_IA_REG-2-like_cap"/>
</dbReference>
<accession>A0A1A9VBL8</accession>
<dbReference type="SFLD" id="SFLDS00003">
    <property type="entry name" value="Haloacid_Dehalogenase"/>
    <property type="match status" value="1"/>
</dbReference>
<dbReference type="CDD" id="cd16415">
    <property type="entry name" value="HAD_dREG-2_like"/>
    <property type="match status" value="1"/>
</dbReference>
<dbReference type="InterPro" id="IPR036412">
    <property type="entry name" value="HAD-like_sf"/>
</dbReference>
<keyword evidence="2" id="KW-1185">Reference proteome</keyword>
<dbReference type="InterPro" id="IPR051828">
    <property type="entry name" value="HAD-like_hydrolase_domain"/>
</dbReference>
<evidence type="ECO:0000313" key="1">
    <source>
        <dbReference type="EnsemblMetazoa" id="GAUT032021-PA"/>
    </source>
</evidence>